<accession>A0A0S4MP82</accession>
<organism evidence="4 5">
    <name type="scientific">Candidatus Kryptonium thompsonii</name>
    <dbReference type="NCBI Taxonomy" id="1633631"/>
    <lineage>
        <taxon>Bacteria</taxon>
        <taxon>Pseudomonadati</taxon>
        <taxon>Candidatus Kryptoniota</taxon>
        <taxon>Candidatus Kryptonium</taxon>
    </lineage>
</organism>
<dbReference type="AlphaFoldDB" id="A0A0P1L7E5"/>
<dbReference type="EMBL" id="CZVI01000007">
    <property type="protein sequence ID" value="CUS83926.1"/>
    <property type="molecule type" value="Genomic_DNA"/>
</dbReference>
<dbReference type="PANTHER" id="PTHR42760">
    <property type="entry name" value="SHORT-CHAIN DEHYDROGENASES/REDUCTASES FAMILY MEMBER"/>
    <property type="match status" value="1"/>
</dbReference>
<dbReference type="PRINTS" id="PR00081">
    <property type="entry name" value="GDHRDH"/>
</dbReference>
<accession>A0A0P1LQ57</accession>
<accession>A0A0P1LRL9</accession>
<evidence type="ECO:0000313" key="6">
    <source>
        <dbReference type="Proteomes" id="UP000182200"/>
    </source>
</evidence>
<dbReference type="Pfam" id="PF00106">
    <property type="entry name" value="adh_short"/>
    <property type="match status" value="1"/>
</dbReference>
<accession>A0A0P1L6X8</accession>
<evidence type="ECO:0000256" key="2">
    <source>
        <dbReference type="RuleBase" id="RU000363"/>
    </source>
</evidence>
<dbReference type="Proteomes" id="UP000182011">
    <property type="component" value="Unassembled WGS sequence"/>
</dbReference>
<evidence type="ECO:0000313" key="4">
    <source>
        <dbReference type="EMBL" id="CUU00601.1"/>
    </source>
</evidence>
<accession>A0A0P1P768</accession>
<dbReference type="RefSeq" id="WP_047134982.1">
    <property type="nucleotide sequence ID" value="NZ_CZVI01000007.1"/>
</dbReference>
<accession>A0A0P1MX55</accession>
<dbReference type="GO" id="GO:0016616">
    <property type="term" value="F:oxidoreductase activity, acting on the CH-OH group of donors, NAD or NADP as acceptor"/>
    <property type="evidence" value="ECO:0007669"/>
    <property type="project" value="TreeGrafter"/>
</dbReference>
<dbReference type="SUPFAM" id="SSF51735">
    <property type="entry name" value="NAD(P)-binding Rossmann-fold domains"/>
    <property type="match status" value="1"/>
</dbReference>
<dbReference type="Gene3D" id="3.40.50.720">
    <property type="entry name" value="NAD(P)-binding Rossmann-like Domain"/>
    <property type="match status" value="1"/>
</dbReference>
<reference evidence="3 6" key="2">
    <citation type="submission" date="2015-11" db="EMBL/GenBank/DDBJ databases">
        <authorList>
            <person name="Varghese N."/>
        </authorList>
    </citation>
    <scope>NUCLEOTIDE SEQUENCE [LARGE SCALE GENOMIC DNA]</scope>
    <source>
        <strain evidence="3 6">JGI-8</strain>
    </source>
</reference>
<protein>
    <submittedName>
        <fullName evidence="4">3-oxoacyl-[acyl-carrier protein] reductase</fullName>
    </submittedName>
</protein>
<dbReference type="InterPro" id="IPR002347">
    <property type="entry name" value="SDR_fam"/>
</dbReference>
<gene>
    <name evidence="4" type="ORF">JGI4_00027</name>
    <name evidence="3" type="ORF">JGI8_00752</name>
</gene>
<evidence type="ECO:0000256" key="1">
    <source>
        <dbReference type="ARBA" id="ARBA00006484"/>
    </source>
</evidence>
<accession>A0A0N7MVH0</accession>
<evidence type="ECO:0000313" key="3">
    <source>
        <dbReference type="EMBL" id="CUS83926.1"/>
    </source>
</evidence>
<dbReference type="STRING" id="1633631.GCA_001442925_00027"/>
<accession>A0A0P1LWI4</accession>
<sequence length="281" mass="30863">MNLKNKSAIVTGGSRGIGRGIALRLAREGVKVAIVARTSEEVFATVEMIKKNGGEAIGLIGDVSNWNDVQKIVEETVRKFSTVDILINNAGIQKPIGLFQNVDIKEWIRNFEVNLFGAAMFCKAVLPLMIEKRNGKIINLSGGGATYPRPYFSAYSVSKTAIVRFTEILAEEVKDYNIHVNAIAPGAINTRMLEEVLEAGELAGKKELEEAITRAVKGGSPLEIVVELALFLASEESDGITGKLISAPWDPWKNEAFIEKLKVDKDIAVLRRIDDKTFFKK</sequence>
<reference evidence="4 5" key="1">
    <citation type="submission" date="2015-11" db="EMBL/GenBank/DDBJ databases">
        <authorList>
            <person name="Zhang Y."/>
            <person name="Guo Z."/>
        </authorList>
    </citation>
    <scope>NUCLEOTIDE SEQUENCE [LARGE SCALE GENOMIC DNA]</scope>
    <source>
        <strain evidence="4">JGI-4</strain>
    </source>
</reference>
<accession>A0A0P1P1U1</accession>
<accession>A0A0P1L7E5</accession>
<name>A0A0P1L7E5_9BACT</name>
<accession>A0A0P1LQ24</accession>
<dbReference type="InterPro" id="IPR036291">
    <property type="entry name" value="NAD(P)-bd_dom_sf"/>
</dbReference>
<dbReference type="EMBL" id="FAOP01000001">
    <property type="protein sequence ID" value="CUU00601.1"/>
    <property type="molecule type" value="Genomic_DNA"/>
</dbReference>
<dbReference type="PRINTS" id="PR00080">
    <property type="entry name" value="SDRFAMILY"/>
</dbReference>
<evidence type="ECO:0000313" key="5">
    <source>
        <dbReference type="Proteomes" id="UP000182011"/>
    </source>
</evidence>
<keyword evidence="6" id="KW-1185">Reference proteome</keyword>
<dbReference type="FunFam" id="3.40.50.720:FF:000084">
    <property type="entry name" value="Short-chain dehydrogenase reductase"/>
    <property type="match status" value="1"/>
</dbReference>
<comment type="similarity">
    <text evidence="1 2">Belongs to the short-chain dehydrogenases/reductases (SDR) family.</text>
</comment>
<proteinExistence type="inferred from homology"/>
<dbReference type="OrthoDB" id="9806974at2"/>
<dbReference type="Proteomes" id="UP000182200">
    <property type="component" value="Unassembled WGS sequence"/>
</dbReference>
<dbReference type="CDD" id="cd05233">
    <property type="entry name" value="SDR_c"/>
    <property type="match status" value="1"/>
</dbReference>